<evidence type="ECO:0000313" key="3">
    <source>
        <dbReference type="EMBL" id="CDW33986.1"/>
    </source>
</evidence>
<sequence>MDSTPSILVESEEDFWRNKFYDLKSRYANLKRESRERSSKARKLILATAIKLQEKENEIQKLKAKQDEELAEICRELTFLQSRMLFERKRISELLSDRAEIRGKHSRPGSFRKKDSYRPAIIGLSHSVVPLDQKGILKSTSTSLSSPSNSPSSKDPIDDSSTSILENLKRSMKIEDGKDSGRESDESLVLNPPPHSLGLRPLLTNTSSILPSPILVRSSPCSPNSSFDSNDSYPSRKPPPPPPPRSIHTKLTTVPSLRKVQFSLSSPPTTVTTPPRSVIPDPLLSERDPSPNPSSPSSISSSPEKISTSVSYFEPYL</sequence>
<feature type="region of interest" description="Disordered" evidence="2">
    <location>
        <begin position="139"/>
        <end position="202"/>
    </location>
</feature>
<dbReference type="AlphaFoldDB" id="A0A0K2U8F6"/>
<evidence type="ECO:0000256" key="2">
    <source>
        <dbReference type="SAM" id="MobiDB-lite"/>
    </source>
</evidence>
<reference evidence="3" key="1">
    <citation type="submission" date="2014-05" db="EMBL/GenBank/DDBJ databases">
        <authorList>
            <person name="Chronopoulou M."/>
        </authorList>
    </citation>
    <scope>NUCLEOTIDE SEQUENCE</scope>
    <source>
        <tissue evidence="3">Whole organism</tissue>
    </source>
</reference>
<feature type="compositionally biased region" description="Low complexity" evidence="2">
    <location>
        <begin position="295"/>
        <end position="311"/>
    </location>
</feature>
<dbReference type="EMBL" id="HACA01016625">
    <property type="protein sequence ID" value="CDW33986.1"/>
    <property type="molecule type" value="Transcribed_RNA"/>
</dbReference>
<accession>A0A0K2U8F6</accession>
<proteinExistence type="predicted"/>
<feature type="region of interest" description="Disordered" evidence="2">
    <location>
        <begin position="214"/>
        <end position="317"/>
    </location>
</feature>
<feature type="compositionally biased region" description="Basic and acidic residues" evidence="2">
    <location>
        <begin position="167"/>
        <end position="185"/>
    </location>
</feature>
<keyword evidence="1" id="KW-0175">Coiled coil</keyword>
<evidence type="ECO:0000256" key="1">
    <source>
        <dbReference type="SAM" id="Coils"/>
    </source>
</evidence>
<feature type="compositionally biased region" description="Low complexity" evidence="2">
    <location>
        <begin position="139"/>
        <end position="164"/>
    </location>
</feature>
<feature type="coiled-coil region" evidence="1">
    <location>
        <begin position="45"/>
        <end position="72"/>
    </location>
</feature>
<feature type="compositionally biased region" description="Low complexity" evidence="2">
    <location>
        <begin position="218"/>
        <end position="235"/>
    </location>
</feature>
<name>A0A0K2U8F6_LEPSM</name>
<feature type="compositionally biased region" description="Low complexity" evidence="2">
    <location>
        <begin position="263"/>
        <end position="276"/>
    </location>
</feature>
<dbReference type="OrthoDB" id="10586577at2759"/>
<feature type="compositionally biased region" description="Pro residues" evidence="2">
    <location>
        <begin position="236"/>
        <end position="245"/>
    </location>
</feature>
<organism evidence="3">
    <name type="scientific">Lepeophtheirus salmonis</name>
    <name type="common">Salmon louse</name>
    <name type="synonym">Caligus salmonis</name>
    <dbReference type="NCBI Taxonomy" id="72036"/>
    <lineage>
        <taxon>Eukaryota</taxon>
        <taxon>Metazoa</taxon>
        <taxon>Ecdysozoa</taxon>
        <taxon>Arthropoda</taxon>
        <taxon>Crustacea</taxon>
        <taxon>Multicrustacea</taxon>
        <taxon>Hexanauplia</taxon>
        <taxon>Copepoda</taxon>
        <taxon>Siphonostomatoida</taxon>
        <taxon>Caligidae</taxon>
        <taxon>Lepeophtheirus</taxon>
    </lineage>
</organism>
<protein>
    <submittedName>
        <fullName evidence="3">Uncharacterized protein</fullName>
    </submittedName>
</protein>